<keyword evidence="4" id="KW-0547">Nucleotide-binding</keyword>
<reference evidence="9 10" key="1">
    <citation type="journal article" date="2016" name="Nat. Commun.">
        <title>Thousands of microbial genomes shed light on interconnected biogeochemical processes in an aquifer system.</title>
        <authorList>
            <person name="Anantharaman K."/>
            <person name="Brown C.T."/>
            <person name="Hug L.A."/>
            <person name="Sharon I."/>
            <person name="Castelle C.J."/>
            <person name="Probst A.J."/>
            <person name="Thomas B.C."/>
            <person name="Singh A."/>
            <person name="Wilkins M.J."/>
            <person name="Karaoz U."/>
            <person name="Brodie E.L."/>
            <person name="Williams K.H."/>
            <person name="Hubbard S.S."/>
            <person name="Banfield J.F."/>
        </authorList>
    </citation>
    <scope>NUCLEOTIDE SEQUENCE [LARGE SCALE GENOMIC DNA]</scope>
</reference>
<dbReference type="InterPro" id="IPR035907">
    <property type="entry name" value="Hppk_sf"/>
</dbReference>
<proteinExistence type="predicted"/>
<keyword evidence="3" id="KW-0808">Transferase</keyword>
<gene>
    <name evidence="9" type="ORF">A2150_06005</name>
</gene>
<feature type="domain" description="7,8-dihydro-6-hydroxymethylpterin-pyrophosphokinase" evidence="8">
    <location>
        <begin position="85"/>
        <end position="96"/>
    </location>
</feature>
<dbReference type="GO" id="GO:0005524">
    <property type="term" value="F:ATP binding"/>
    <property type="evidence" value="ECO:0007669"/>
    <property type="project" value="UniProtKB-KW"/>
</dbReference>
<keyword evidence="5 9" id="KW-0418">Kinase</keyword>
<dbReference type="AlphaFoldDB" id="A0A1F6TI94"/>
<dbReference type="STRING" id="1817758.A2150_06005"/>
<accession>A0A1F6TI94</accession>
<dbReference type="Proteomes" id="UP000177925">
    <property type="component" value="Unassembled WGS sequence"/>
</dbReference>
<evidence type="ECO:0000313" key="9">
    <source>
        <dbReference type="EMBL" id="OGI44796.1"/>
    </source>
</evidence>
<sequence>MPRIFVSIGSNIEPERNIRGAVRALRAAFGALTLSRVYECPPQGFSGDNFYNLVASFESAEPAEAVKARLAAIEGAHGRTRGERRLASRTLDLDLLLYGDAVVHRAGLDLPRADIREYAFVLAPLAEIAPDLHHPETGESYKTMWEKFQPSEPLRTVALDLETDGDSDMETRY</sequence>
<name>A0A1F6TI94_9PROT</name>
<evidence type="ECO:0000259" key="8">
    <source>
        <dbReference type="PROSITE" id="PS00794"/>
    </source>
</evidence>
<dbReference type="GO" id="GO:0016301">
    <property type="term" value="F:kinase activity"/>
    <property type="evidence" value="ECO:0007669"/>
    <property type="project" value="UniProtKB-KW"/>
</dbReference>
<dbReference type="NCBIfam" id="TIGR01498">
    <property type="entry name" value="folK"/>
    <property type="match status" value="1"/>
</dbReference>
<dbReference type="InterPro" id="IPR000550">
    <property type="entry name" value="Hppk"/>
</dbReference>
<protein>
    <recommendedName>
        <fullName evidence="2">2-amino-4-hydroxy-6-hydroxymethyldihydropteridine diphosphokinase</fullName>
        <ecNumber evidence="2">2.7.6.3</ecNumber>
    </recommendedName>
</protein>
<dbReference type="SUPFAM" id="SSF55083">
    <property type="entry name" value="6-hydroxymethyl-7,8-dihydropterin pyrophosphokinase, HPPK"/>
    <property type="match status" value="1"/>
</dbReference>
<dbReference type="UniPathway" id="UPA00077">
    <property type="reaction ID" value="UER00155"/>
</dbReference>
<comment type="pathway">
    <text evidence="1">Cofactor biosynthesis; tetrahydrofolate biosynthesis; 2-amino-4-hydroxy-6-hydroxymethyl-7,8-dihydropteridine diphosphate from 7,8-dihydroneopterin triphosphate: step 4/4.</text>
</comment>
<dbReference type="Gene3D" id="3.30.70.560">
    <property type="entry name" value="7,8-Dihydro-6-hydroxymethylpterin-pyrophosphokinase HPPK"/>
    <property type="match status" value="1"/>
</dbReference>
<dbReference type="GO" id="GO:0046654">
    <property type="term" value="P:tetrahydrofolate biosynthetic process"/>
    <property type="evidence" value="ECO:0007669"/>
    <property type="project" value="UniProtKB-UniPathway"/>
</dbReference>
<evidence type="ECO:0000256" key="7">
    <source>
        <dbReference type="ARBA" id="ARBA00022909"/>
    </source>
</evidence>
<dbReference type="PROSITE" id="PS00794">
    <property type="entry name" value="HPPK"/>
    <property type="match status" value="1"/>
</dbReference>
<evidence type="ECO:0000256" key="3">
    <source>
        <dbReference type="ARBA" id="ARBA00022679"/>
    </source>
</evidence>
<comment type="caution">
    <text evidence="9">The sequence shown here is derived from an EMBL/GenBank/DDBJ whole genome shotgun (WGS) entry which is preliminary data.</text>
</comment>
<dbReference type="EMBL" id="MFSS01000012">
    <property type="protein sequence ID" value="OGI44796.1"/>
    <property type="molecule type" value="Genomic_DNA"/>
</dbReference>
<dbReference type="PANTHER" id="PTHR43071">
    <property type="entry name" value="2-AMINO-4-HYDROXY-6-HYDROXYMETHYLDIHYDROPTERIDINE PYROPHOSPHOKINASE"/>
    <property type="match status" value="1"/>
</dbReference>
<evidence type="ECO:0000256" key="6">
    <source>
        <dbReference type="ARBA" id="ARBA00022840"/>
    </source>
</evidence>
<keyword evidence="6" id="KW-0067">ATP-binding</keyword>
<dbReference type="EC" id="2.7.6.3" evidence="2"/>
<dbReference type="PANTHER" id="PTHR43071:SF2">
    <property type="entry name" value="2-AMINO-4-HYDROXY-6-HYDROXYMETHYLDIHYDROPTERIDINE PYROPHOSPHOKINASE"/>
    <property type="match status" value="1"/>
</dbReference>
<organism evidence="9 10">
    <name type="scientific">Candidatus Muproteobacteria bacterium RBG_16_64_11</name>
    <dbReference type="NCBI Taxonomy" id="1817758"/>
    <lineage>
        <taxon>Bacteria</taxon>
        <taxon>Pseudomonadati</taxon>
        <taxon>Pseudomonadota</taxon>
        <taxon>Candidatus Muproteobacteria</taxon>
    </lineage>
</organism>
<evidence type="ECO:0000256" key="4">
    <source>
        <dbReference type="ARBA" id="ARBA00022741"/>
    </source>
</evidence>
<dbReference type="GO" id="GO:0003848">
    <property type="term" value="F:2-amino-4-hydroxy-6-hydroxymethyldihydropteridine diphosphokinase activity"/>
    <property type="evidence" value="ECO:0007669"/>
    <property type="project" value="UniProtKB-EC"/>
</dbReference>
<dbReference type="CDD" id="cd00483">
    <property type="entry name" value="HPPK"/>
    <property type="match status" value="1"/>
</dbReference>
<keyword evidence="7" id="KW-0289">Folate biosynthesis</keyword>
<dbReference type="GO" id="GO:0046656">
    <property type="term" value="P:folic acid biosynthetic process"/>
    <property type="evidence" value="ECO:0007669"/>
    <property type="project" value="UniProtKB-KW"/>
</dbReference>
<evidence type="ECO:0000256" key="1">
    <source>
        <dbReference type="ARBA" id="ARBA00005051"/>
    </source>
</evidence>
<evidence type="ECO:0000256" key="5">
    <source>
        <dbReference type="ARBA" id="ARBA00022777"/>
    </source>
</evidence>
<evidence type="ECO:0000313" key="10">
    <source>
        <dbReference type="Proteomes" id="UP000177925"/>
    </source>
</evidence>
<evidence type="ECO:0000256" key="2">
    <source>
        <dbReference type="ARBA" id="ARBA00013253"/>
    </source>
</evidence>
<dbReference type="Pfam" id="PF01288">
    <property type="entry name" value="HPPK"/>
    <property type="match status" value="1"/>
</dbReference>